<evidence type="ECO:0000313" key="8">
    <source>
        <dbReference type="Proteomes" id="UP000600363"/>
    </source>
</evidence>
<dbReference type="PANTHER" id="PTHR43182:SF1">
    <property type="entry name" value="COBALT-PRECORRIN-7 C(5)-METHYLTRANSFERASE"/>
    <property type="match status" value="1"/>
</dbReference>
<comment type="pathway">
    <text evidence="1">Cofactor biosynthesis; adenosylcobalamin biosynthesis.</text>
</comment>
<dbReference type="Gene3D" id="3.30.950.10">
    <property type="entry name" value="Methyltransferase, Cobalt-precorrin-4 Transmethylase, Domain 2"/>
    <property type="match status" value="1"/>
</dbReference>
<dbReference type="InterPro" id="IPR035996">
    <property type="entry name" value="4pyrrol_Methylase_sf"/>
</dbReference>
<evidence type="ECO:0000256" key="1">
    <source>
        <dbReference type="ARBA" id="ARBA00004953"/>
    </source>
</evidence>
<proteinExistence type="predicted"/>
<evidence type="ECO:0000256" key="4">
    <source>
        <dbReference type="ARBA" id="ARBA00022679"/>
    </source>
</evidence>
<dbReference type="Gene3D" id="3.40.1010.10">
    <property type="entry name" value="Cobalt-precorrin-4 Transmethylase, Domain 1"/>
    <property type="match status" value="1"/>
</dbReference>
<reference evidence="7" key="1">
    <citation type="journal article" date="2020" name="bioRxiv">
        <title>A rank-normalized archaeal taxonomy based on genome phylogeny resolves widespread incomplete and uneven classifications.</title>
        <authorList>
            <person name="Rinke C."/>
            <person name="Chuvochina M."/>
            <person name="Mussig A.J."/>
            <person name="Chaumeil P.-A."/>
            <person name="Waite D.W."/>
            <person name="Whitman W.B."/>
            <person name="Parks D.H."/>
            <person name="Hugenholtz P."/>
        </authorList>
    </citation>
    <scope>NUCLEOTIDE SEQUENCE</scope>
    <source>
        <strain evidence="7">UBA12518</strain>
    </source>
</reference>
<name>A0A832RWE6_9EURY</name>
<keyword evidence="4 7" id="KW-0808">Transferase</keyword>
<dbReference type="InterPro" id="IPR000878">
    <property type="entry name" value="4pyrrol_Mease"/>
</dbReference>
<evidence type="ECO:0000256" key="5">
    <source>
        <dbReference type="ARBA" id="ARBA00022691"/>
    </source>
</evidence>
<dbReference type="Proteomes" id="UP000600363">
    <property type="component" value="Unassembled WGS sequence"/>
</dbReference>
<dbReference type="GO" id="GO:0009236">
    <property type="term" value="P:cobalamin biosynthetic process"/>
    <property type="evidence" value="ECO:0007669"/>
    <property type="project" value="UniProtKB-UniPathway"/>
</dbReference>
<comment type="caution">
    <text evidence="7">The sequence shown here is derived from an EMBL/GenBank/DDBJ whole genome shotgun (WGS) entry which is preliminary data.</text>
</comment>
<organism evidence="7 8">
    <name type="scientific">Methermicoccus shengliensis</name>
    <dbReference type="NCBI Taxonomy" id="660064"/>
    <lineage>
        <taxon>Archaea</taxon>
        <taxon>Methanobacteriati</taxon>
        <taxon>Methanobacteriota</taxon>
        <taxon>Stenosarchaea group</taxon>
        <taxon>Methanomicrobia</taxon>
        <taxon>Methanosarcinales</taxon>
        <taxon>Methermicoccaceae</taxon>
        <taxon>Methermicoccus</taxon>
    </lineage>
</organism>
<feature type="domain" description="Tetrapyrrole methylase" evidence="6">
    <location>
        <begin position="2"/>
        <end position="170"/>
    </location>
</feature>
<dbReference type="EMBL" id="DUIH01000011">
    <property type="protein sequence ID" value="HIH69596.1"/>
    <property type="molecule type" value="Genomic_DNA"/>
</dbReference>
<keyword evidence="2" id="KW-0169">Cobalamin biosynthesis</keyword>
<dbReference type="InterPro" id="IPR014776">
    <property type="entry name" value="4pyrrole_Mease_sub2"/>
</dbReference>
<evidence type="ECO:0000313" key="7">
    <source>
        <dbReference type="EMBL" id="HIH69596.1"/>
    </source>
</evidence>
<keyword evidence="5" id="KW-0949">S-adenosyl-L-methionine</keyword>
<sequence length="183" mass="20020">MTVHIVGVGVVKGHLTGRARALLRMADVIYGSKRALRLAGVDGVEMTRFTPEVYARIQQEGEHMNVVVLSTGDPMVAGLGTKLSGVVEPGISCVQLALARLRVDLAEVVVVDAHGKSAYEEIEKALSLRDVLVLADSRFDVQRLGDREVVLLENLGLEDERVVEARARDVDIRSDLVMLLIRR</sequence>
<dbReference type="Pfam" id="PF00590">
    <property type="entry name" value="TP_methylase"/>
    <property type="match status" value="1"/>
</dbReference>
<dbReference type="UniPathway" id="UPA00148"/>
<dbReference type="PANTHER" id="PTHR43182">
    <property type="entry name" value="COBALT-PRECORRIN-6B C(15)-METHYLTRANSFERASE (DECARBOXYLATING)"/>
    <property type="match status" value="1"/>
</dbReference>
<accession>A0A832RWE6</accession>
<dbReference type="AlphaFoldDB" id="A0A832RWE6"/>
<dbReference type="InterPro" id="IPR014777">
    <property type="entry name" value="4pyrrole_Mease_sub1"/>
</dbReference>
<evidence type="ECO:0000256" key="3">
    <source>
        <dbReference type="ARBA" id="ARBA00022603"/>
    </source>
</evidence>
<dbReference type="GO" id="GO:0008276">
    <property type="term" value="F:protein methyltransferase activity"/>
    <property type="evidence" value="ECO:0007669"/>
    <property type="project" value="InterPro"/>
</dbReference>
<gene>
    <name evidence="7" type="ORF">HA299_03100</name>
</gene>
<dbReference type="GO" id="GO:0032259">
    <property type="term" value="P:methylation"/>
    <property type="evidence" value="ECO:0007669"/>
    <property type="project" value="UniProtKB-KW"/>
</dbReference>
<dbReference type="InterPro" id="IPR050714">
    <property type="entry name" value="Cobalamin_biosynth_MTase"/>
</dbReference>
<protein>
    <submittedName>
        <fullName evidence="7">Cobalt-precorrin-7 (C(5))-methyltransferase</fullName>
    </submittedName>
</protein>
<dbReference type="InterPro" id="IPR012818">
    <property type="entry name" value="CbiE"/>
</dbReference>
<dbReference type="SUPFAM" id="SSF53790">
    <property type="entry name" value="Tetrapyrrole methylase"/>
    <property type="match status" value="1"/>
</dbReference>
<dbReference type="RefSeq" id="WP_052353331.1">
    <property type="nucleotide sequence ID" value="NZ_DUIH01000011.1"/>
</dbReference>
<evidence type="ECO:0000256" key="2">
    <source>
        <dbReference type="ARBA" id="ARBA00022573"/>
    </source>
</evidence>
<keyword evidence="3 7" id="KW-0489">Methyltransferase</keyword>
<dbReference type="CDD" id="cd11644">
    <property type="entry name" value="Precorrin-6Y-MT"/>
    <property type="match status" value="1"/>
</dbReference>
<evidence type="ECO:0000259" key="6">
    <source>
        <dbReference type="Pfam" id="PF00590"/>
    </source>
</evidence>